<dbReference type="InterPro" id="IPR004868">
    <property type="entry name" value="DNA-dir_DNA_pol_B_mt/vir"/>
</dbReference>
<name>A2GHY1_TRIV3</name>
<dbReference type="InterPro" id="IPR043502">
    <property type="entry name" value="DNA/RNA_pol_sf"/>
</dbReference>
<evidence type="ECO:0000256" key="5">
    <source>
        <dbReference type="ARBA" id="ARBA00022705"/>
    </source>
</evidence>
<keyword evidence="5" id="KW-0235">DNA replication</keyword>
<organism evidence="10 11">
    <name type="scientific">Trichomonas vaginalis (strain ATCC PRA-98 / G3)</name>
    <dbReference type="NCBI Taxonomy" id="412133"/>
    <lineage>
        <taxon>Eukaryota</taxon>
        <taxon>Metamonada</taxon>
        <taxon>Parabasalia</taxon>
        <taxon>Trichomonadida</taxon>
        <taxon>Trichomonadidae</taxon>
        <taxon>Trichomonas</taxon>
    </lineage>
</organism>
<keyword evidence="4" id="KW-0548">Nucleotidyltransferase</keyword>
<dbReference type="Pfam" id="PF03175">
    <property type="entry name" value="DNA_pol_B_2"/>
    <property type="match status" value="1"/>
</dbReference>
<dbReference type="Gene3D" id="3.30.420.10">
    <property type="entry name" value="Ribonuclease H-like superfamily/Ribonuclease H"/>
    <property type="match status" value="1"/>
</dbReference>
<proteinExistence type="inferred from homology"/>
<dbReference type="GO" id="GO:0003887">
    <property type="term" value="F:DNA-directed DNA polymerase activity"/>
    <property type="evidence" value="ECO:0007669"/>
    <property type="project" value="UniProtKB-KW"/>
</dbReference>
<reference evidence="10" key="1">
    <citation type="submission" date="2006-10" db="EMBL/GenBank/DDBJ databases">
        <authorList>
            <person name="Amadeo P."/>
            <person name="Zhao Q."/>
            <person name="Wortman J."/>
            <person name="Fraser-Liggett C."/>
            <person name="Carlton J."/>
        </authorList>
    </citation>
    <scope>NUCLEOTIDE SEQUENCE</scope>
    <source>
        <strain evidence="10">G3</strain>
    </source>
</reference>
<dbReference type="EC" id="2.7.7.7" evidence="2"/>
<dbReference type="OrthoDB" id="10265614at2759"/>
<dbReference type="Gene3D" id="3.90.1600.10">
    <property type="entry name" value="Palm domain of DNA polymerase"/>
    <property type="match status" value="1"/>
</dbReference>
<evidence type="ECO:0000256" key="3">
    <source>
        <dbReference type="ARBA" id="ARBA00022679"/>
    </source>
</evidence>
<evidence type="ECO:0000313" key="10">
    <source>
        <dbReference type="EMBL" id="EAX83235.1"/>
    </source>
</evidence>
<evidence type="ECO:0000259" key="9">
    <source>
        <dbReference type="Pfam" id="PF03175"/>
    </source>
</evidence>
<dbReference type="Proteomes" id="UP000001542">
    <property type="component" value="Unassembled WGS sequence"/>
</dbReference>
<evidence type="ECO:0000313" key="11">
    <source>
        <dbReference type="Proteomes" id="UP000001542"/>
    </source>
</evidence>
<evidence type="ECO:0000256" key="1">
    <source>
        <dbReference type="ARBA" id="ARBA00005755"/>
    </source>
</evidence>
<sequence>MTEDNCFVYACIQAGVDEQTVDHMREVIRVRDFPQSKIQEISNATGIAFNVTIGYFNDSRHNEIKRYIPKECETVRTIDLLLVEDHYMLNERLPMITYFIINYNEILKSLGGWNIERQMKIYKKRENRFVIDSTRTTPLWDILKTLRECNYFEPLSYGELFTYTTYLYKQKLAPFKDLNYTPNYCVQLKKKAESKDTKPQSGETGGHEAKKKFIYEHVFFADFECSTDGVHKAFNICYDSEDGKISESIWGQNCATKFLERIPDKSLIYFHNLSYDINFILRHLTEISGTPIIKGSRTMQITGIYKGKAIIIKDSYTVINKKLKLFPEMFHLQTGPKEVFPYQYYSSSLLVNDNRTDVISEACKFVKDIETFMKNIDLIENCRIDENHFDLEKYSSFYCKQDVRILREGFVKFRNDILKEFDLNVYDYVSMCSIANKLFENRVYFPNGNLYDLSNKPREFISRCIQGGRCMMSDNMKQKSEKKLIADFDAVSLYPSAIARLYTLEGIPKVMKPEMLSSEYLLKYLFDDD</sequence>
<dbReference type="GO" id="GO:0006260">
    <property type="term" value="P:DNA replication"/>
    <property type="evidence" value="ECO:0007669"/>
    <property type="project" value="UniProtKB-KW"/>
</dbReference>
<gene>
    <name evidence="10" type="ORF">TVAG_570730</name>
</gene>
<dbReference type="GO" id="GO:0000166">
    <property type="term" value="F:nucleotide binding"/>
    <property type="evidence" value="ECO:0007669"/>
    <property type="project" value="InterPro"/>
</dbReference>
<dbReference type="SUPFAM" id="SSF53098">
    <property type="entry name" value="Ribonuclease H-like"/>
    <property type="match status" value="1"/>
</dbReference>
<accession>A2GHY1</accession>
<keyword evidence="6" id="KW-0239">DNA-directed DNA polymerase</keyword>
<evidence type="ECO:0000256" key="2">
    <source>
        <dbReference type="ARBA" id="ARBA00012417"/>
    </source>
</evidence>
<dbReference type="GO" id="GO:0003677">
    <property type="term" value="F:DNA binding"/>
    <property type="evidence" value="ECO:0007669"/>
    <property type="project" value="UniProtKB-KW"/>
</dbReference>
<dbReference type="InterPro" id="IPR012337">
    <property type="entry name" value="RNaseH-like_sf"/>
</dbReference>
<protein>
    <recommendedName>
        <fullName evidence="2">DNA-directed DNA polymerase</fullName>
        <ecNumber evidence="2">2.7.7.7</ecNumber>
    </recommendedName>
</protein>
<reference evidence="10" key="2">
    <citation type="journal article" date="2007" name="Science">
        <title>Draft genome sequence of the sexually transmitted pathogen Trichomonas vaginalis.</title>
        <authorList>
            <person name="Carlton J.M."/>
            <person name="Hirt R.P."/>
            <person name="Silva J.C."/>
            <person name="Delcher A.L."/>
            <person name="Schatz M."/>
            <person name="Zhao Q."/>
            <person name="Wortman J.R."/>
            <person name="Bidwell S.L."/>
            <person name="Alsmark U.C.M."/>
            <person name="Besteiro S."/>
            <person name="Sicheritz-Ponten T."/>
            <person name="Noel C.J."/>
            <person name="Dacks J.B."/>
            <person name="Foster P.G."/>
            <person name="Simillion C."/>
            <person name="Van de Peer Y."/>
            <person name="Miranda-Saavedra D."/>
            <person name="Barton G.J."/>
            <person name="Westrop G.D."/>
            <person name="Mueller S."/>
            <person name="Dessi D."/>
            <person name="Fiori P.L."/>
            <person name="Ren Q."/>
            <person name="Paulsen I."/>
            <person name="Zhang H."/>
            <person name="Bastida-Corcuera F.D."/>
            <person name="Simoes-Barbosa A."/>
            <person name="Brown M.T."/>
            <person name="Hayes R.D."/>
            <person name="Mukherjee M."/>
            <person name="Okumura C.Y."/>
            <person name="Schneider R."/>
            <person name="Smith A.J."/>
            <person name="Vanacova S."/>
            <person name="Villalvazo M."/>
            <person name="Haas B.J."/>
            <person name="Pertea M."/>
            <person name="Feldblyum T.V."/>
            <person name="Utterback T.R."/>
            <person name="Shu C.L."/>
            <person name="Osoegawa K."/>
            <person name="de Jong P.J."/>
            <person name="Hrdy I."/>
            <person name="Horvathova L."/>
            <person name="Zubacova Z."/>
            <person name="Dolezal P."/>
            <person name="Malik S.B."/>
            <person name="Logsdon J.M. Jr."/>
            <person name="Henze K."/>
            <person name="Gupta A."/>
            <person name="Wang C.C."/>
            <person name="Dunne R.L."/>
            <person name="Upcroft J.A."/>
            <person name="Upcroft P."/>
            <person name="White O."/>
            <person name="Salzberg S.L."/>
            <person name="Tang P."/>
            <person name="Chiu C.-H."/>
            <person name="Lee Y.-S."/>
            <person name="Embley T.M."/>
            <person name="Coombs G.H."/>
            <person name="Mottram J.C."/>
            <person name="Tachezy J."/>
            <person name="Fraser-Liggett C.M."/>
            <person name="Johnson P.J."/>
        </authorList>
    </citation>
    <scope>NUCLEOTIDE SEQUENCE [LARGE SCALE GENOMIC DNA]</scope>
    <source>
        <strain evidence="10">G3</strain>
    </source>
</reference>
<dbReference type="VEuPathDB" id="TrichDB:TVAGG3_0243830"/>
<evidence type="ECO:0000256" key="7">
    <source>
        <dbReference type="ARBA" id="ARBA00023125"/>
    </source>
</evidence>
<evidence type="ECO:0000256" key="6">
    <source>
        <dbReference type="ARBA" id="ARBA00022932"/>
    </source>
</evidence>
<evidence type="ECO:0000256" key="4">
    <source>
        <dbReference type="ARBA" id="ARBA00022695"/>
    </source>
</evidence>
<dbReference type="InterPro" id="IPR036397">
    <property type="entry name" value="RNaseH_sf"/>
</dbReference>
<keyword evidence="11" id="KW-1185">Reference proteome</keyword>
<dbReference type="SUPFAM" id="SSF56672">
    <property type="entry name" value="DNA/RNA polymerases"/>
    <property type="match status" value="1"/>
</dbReference>
<dbReference type="PANTHER" id="PTHR48144:SF2">
    <property type="entry name" value="DNA-DIRECTED DNA POLYMERASE"/>
    <property type="match status" value="1"/>
</dbReference>
<comment type="catalytic activity">
    <reaction evidence="8">
        <text>DNA(n) + a 2'-deoxyribonucleoside 5'-triphosphate = DNA(n+1) + diphosphate</text>
        <dbReference type="Rhea" id="RHEA:22508"/>
        <dbReference type="Rhea" id="RHEA-COMP:17339"/>
        <dbReference type="Rhea" id="RHEA-COMP:17340"/>
        <dbReference type="ChEBI" id="CHEBI:33019"/>
        <dbReference type="ChEBI" id="CHEBI:61560"/>
        <dbReference type="ChEBI" id="CHEBI:173112"/>
        <dbReference type="EC" id="2.7.7.7"/>
    </reaction>
</comment>
<feature type="domain" description="DNA-directed DNA polymerase family B mitochondria/virus" evidence="9">
    <location>
        <begin position="261"/>
        <end position="500"/>
    </location>
</feature>
<dbReference type="InterPro" id="IPR023211">
    <property type="entry name" value="DNA_pol_palm_dom_sf"/>
</dbReference>
<comment type="similarity">
    <text evidence="1">Belongs to the DNA polymerase type-B family.</text>
</comment>
<keyword evidence="7" id="KW-0238">DNA-binding</keyword>
<dbReference type="InParanoid" id="A2GHY1"/>
<dbReference type="VEuPathDB" id="TrichDB:TVAG_570730"/>
<dbReference type="EMBL" id="DS116066">
    <property type="protein sequence ID" value="EAX83235.1"/>
    <property type="molecule type" value="Genomic_DNA"/>
</dbReference>
<keyword evidence="3" id="KW-0808">Transferase</keyword>
<evidence type="ECO:0000256" key="8">
    <source>
        <dbReference type="ARBA" id="ARBA00049244"/>
    </source>
</evidence>
<dbReference type="AlphaFoldDB" id="A2GHY1"/>
<dbReference type="PANTHER" id="PTHR48144">
    <property type="entry name" value="DNA-DIRECTED DNA POLYMERASE"/>
    <property type="match status" value="1"/>
</dbReference>